<dbReference type="Pfam" id="PF02770">
    <property type="entry name" value="Acyl-CoA_dh_M"/>
    <property type="match status" value="1"/>
</dbReference>
<dbReference type="GO" id="GO:0005634">
    <property type="term" value="C:nucleus"/>
    <property type="evidence" value="ECO:0007669"/>
    <property type="project" value="UniProtKB-SubCell"/>
</dbReference>
<feature type="region of interest" description="Disordered" evidence="9">
    <location>
        <begin position="92"/>
        <end position="184"/>
    </location>
</feature>
<feature type="domain" description="FAM192A/Fyv6 N-terminal" evidence="13">
    <location>
        <begin position="4"/>
        <end position="95"/>
    </location>
</feature>
<dbReference type="GO" id="GO:0050660">
    <property type="term" value="F:flavin adenine dinucleotide binding"/>
    <property type="evidence" value="ECO:0007669"/>
    <property type="project" value="InterPro"/>
</dbReference>
<feature type="region of interest" description="Disordered" evidence="9">
    <location>
        <begin position="1"/>
        <end position="42"/>
    </location>
</feature>
<evidence type="ECO:0000259" key="13">
    <source>
        <dbReference type="Pfam" id="PF10187"/>
    </source>
</evidence>
<protein>
    <submittedName>
        <fullName evidence="14">Uncharacterized protein</fullName>
    </submittedName>
</protein>
<dbReference type="PANTHER" id="PTHR48083">
    <property type="entry name" value="MEDIUM-CHAIN SPECIFIC ACYL-COA DEHYDROGENASE, MITOCHONDRIAL-RELATED"/>
    <property type="match status" value="1"/>
</dbReference>
<evidence type="ECO:0000259" key="11">
    <source>
        <dbReference type="Pfam" id="PF02770"/>
    </source>
</evidence>
<dbReference type="InterPro" id="IPR013786">
    <property type="entry name" value="AcylCoA_DH/ox_N"/>
</dbReference>
<comment type="subcellular location">
    <subcellularLocation>
        <location evidence="2">Nucleus</location>
    </subcellularLocation>
</comment>
<evidence type="ECO:0000256" key="5">
    <source>
        <dbReference type="ARBA" id="ARBA00022827"/>
    </source>
</evidence>
<dbReference type="SUPFAM" id="SSF56645">
    <property type="entry name" value="Acyl-CoA dehydrogenase NM domain-like"/>
    <property type="match status" value="1"/>
</dbReference>
<dbReference type="Gene3D" id="1.20.140.10">
    <property type="entry name" value="Butyryl-CoA Dehydrogenase, subunit A, domain 3"/>
    <property type="match status" value="1"/>
</dbReference>
<evidence type="ECO:0000259" key="12">
    <source>
        <dbReference type="Pfam" id="PF02771"/>
    </source>
</evidence>
<keyword evidence="6 8" id="KW-0560">Oxidoreductase</keyword>
<dbReference type="Proteomes" id="UP000309340">
    <property type="component" value="Unassembled WGS sequence"/>
</dbReference>
<dbReference type="InterPro" id="IPR006091">
    <property type="entry name" value="Acyl-CoA_Oxase/DH_mid-dom"/>
</dbReference>
<dbReference type="PANTHER" id="PTHR48083:SF28">
    <property type="entry name" value="ACYL-COA DEHYDROGENASE FAMILY PROTEIN (AFU_ORTHOLOGUE AFUA_6G10880)-RELATED"/>
    <property type="match status" value="1"/>
</dbReference>
<evidence type="ECO:0000256" key="3">
    <source>
        <dbReference type="ARBA" id="ARBA00009347"/>
    </source>
</evidence>
<dbReference type="EMBL" id="NAJQ01000326">
    <property type="protein sequence ID" value="TKA72026.1"/>
    <property type="molecule type" value="Genomic_DNA"/>
</dbReference>
<dbReference type="InterPro" id="IPR019331">
    <property type="entry name" value="FAM192A/Fyv6_N"/>
</dbReference>
<keyword evidence="7" id="KW-0539">Nucleus</keyword>
<keyword evidence="15" id="KW-1185">Reference proteome</keyword>
<evidence type="ECO:0000313" key="15">
    <source>
        <dbReference type="Proteomes" id="UP000309340"/>
    </source>
</evidence>
<evidence type="ECO:0000256" key="7">
    <source>
        <dbReference type="ARBA" id="ARBA00023242"/>
    </source>
</evidence>
<evidence type="ECO:0000256" key="8">
    <source>
        <dbReference type="RuleBase" id="RU362125"/>
    </source>
</evidence>
<dbReference type="Gene3D" id="2.40.110.10">
    <property type="entry name" value="Butyryl-CoA Dehydrogenase, subunit A, domain 2"/>
    <property type="match status" value="1"/>
</dbReference>
<organism evidence="14 15">
    <name type="scientific">Friedmanniomyces simplex</name>
    <dbReference type="NCBI Taxonomy" id="329884"/>
    <lineage>
        <taxon>Eukaryota</taxon>
        <taxon>Fungi</taxon>
        <taxon>Dikarya</taxon>
        <taxon>Ascomycota</taxon>
        <taxon>Pezizomycotina</taxon>
        <taxon>Dothideomycetes</taxon>
        <taxon>Dothideomycetidae</taxon>
        <taxon>Mycosphaerellales</taxon>
        <taxon>Teratosphaeriaceae</taxon>
        <taxon>Friedmanniomyces</taxon>
    </lineage>
</organism>
<dbReference type="InterPro" id="IPR036250">
    <property type="entry name" value="AcylCo_DH-like_C"/>
</dbReference>
<evidence type="ECO:0000256" key="4">
    <source>
        <dbReference type="ARBA" id="ARBA00022630"/>
    </source>
</evidence>
<feature type="compositionally biased region" description="Polar residues" evidence="9">
    <location>
        <begin position="24"/>
        <end position="41"/>
    </location>
</feature>
<dbReference type="InterPro" id="IPR050741">
    <property type="entry name" value="Acyl-CoA_dehydrogenase"/>
</dbReference>
<dbReference type="InterPro" id="IPR009075">
    <property type="entry name" value="AcylCo_DH/oxidase_C"/>
</dbReference>
<feature type="domain" description="Acyl-CoA oxidase/dehydrogenase middle" evidence="11">
    <location>
        <begin position="354"/>
        <end position="448"/>
    </location>
</feature>
<dbReference type="Gene3D" id="1.10.540.10">
    <property type="entry name" value="Acyl-CoA dehydrogenase/oxidase, N-terminal domain"/>
    <property type="match status" value="1"/>
</dbReference>
<dbReference type="GO" id="GO:0005737">
    <property type="term" value="C:cytoplasm"/>
    <property type="evidence" value="ECO:0007669"/>
    <property type="project" value="TreeGrafter"/>
</dbReference>
<dbReference type="Pfam" id="PF02771">
    <property type="entry name" value="Acyl-CoA_dh_N"/>
    <property type="match status" value="1"/>
</dbReference>
<evidence type="ECO:0000256" key="2">
    <source>
        <dbReference type="ARBA" id="ARBA00004123"/>
    </source>
</evidence>
<reference evidence="14 15" key="1">
    <citation type="submission" date="2017-03" db="EMBL/GenBank/DDBJ databases">
        <title>Genomes of endolithic fungi from Antarctica.</title>
        <authorList>
            <person name="Coleine C."/>
            <person name="Masonjones S."/>
            <person name="Stajich J.E."/>
        </authorList>
    </citation>
    <scope>NUCLEOTIDE SEQUENCE [LARGE SCALE GENOMIC DNA]</scope>
    <source>
        <strain evidence="14 15">CCFEE 5184</strain>
    </source>
</reference>
<sequence>MSRFVSAGSGDGQPATEQDEAWSKAQQQIEATKQQKAIASQQGGGTSLFETLQANKGVPSLDEDEVDFLESVSSASRTKEAEMKRETLEQLEAFRKQQEEAENAAQQDEGLEAPEATESWSVGSRKRKKGREKEGLGGLKVRRVSTAGKDTVATKASPAVSPSGEKEGSEPAKAPETSAIEAEAGNERVATAEVGLSLVAMSTKQFGNLAPWSEPAWSHGIPSPYYNDSHRKLRDLLRAYVNEHILPYSLEWEAKGEAPRNEALKWAQSGFCFADVPHPYRSQDVLGPAGIPVDELDVFHTLISTDETSRVEGGVMTSLGGASVIGIPPVIHHGTDEQKRKWLPGLATWETSFCLGITEPSGGSDVANIQTTAIKSPDDRFYTVNGWKKWITGAPWATHMTTAVRTGGPGMGGVSVLVIPMDSPGLSWRRIPNSGQNAGGASLVELDEVKVPVENLLGIEGQGFRTIMVNFNRERYIMAVGCNRKARTCLTIAFEYANKRMTFGKPLIANQIIASKFSTLARYIESHWAWLEQIAYAVQQSPKGWQDPDAAGRIALAKVQGGRIQEMANREAQQVLGGAGYQRGGPGAPVEQMSRDLRMMVVGGGSEEIISDLALRQETQLAKRRGWKL</sequence>
<dbReference type="SUPFAM" id="SSF47203">
    <property type="entry name" value="Acyl-CoA dehydrogenase C-terminal domain-like"/>
    <property type="match status" value="1"/>
</dbReference>
<dbReference type="InterPro" id="IPR037069">
    <property type="entry name" value="AcylCoA_DH/ox_N_sf"/>
</dbReference>
<comment type="cofactor">
    <cofactor evidence="1 8">
        <name>FAD</name>
        <dbReference type="ChEBI" id="CHEBI:57692"/>
    </cofactor>
</comment>
<dbReference type="OrthoDB" id="10254877at2759"/>
<keyword evidence="5 8" id="KW-0274">FAD</keyword>
<evidence type="ECO:0000256" key="1">
    <source>
        <dbReference type="ARBA" id="ARBA00001974"/>
    </source>
</evidence>
<keyword evidence="4 8" id="KW-0285">Flavoprotein</keyword>
<evidence type="ECO:0000256" key="6">
    <source>
        <dbReference type="ARBA" id="ARBA00023002"/>
    </source>
</evidence>
<accession>A0A4U0X8V4</accession>
<dbReference type="Pfam" id="PF00441">
    <property type="entry name" value="Acyl-CoA_dh_1"/>
    <property type="match status" value="1"/>
</dbReference>
<dbReference type="AlphaFoldDB" id="A0A4U0X8V4"/>
<feature type="domain" description="Acyl-CoA dehydrogenase/oxidase N-terminal" evidence="12">
    <location>
        <begin position="228"/>
        <end position="348"/>
    </location>
</feature>
<gene>
    <name evidence="14" type="ORF">B0A55_05735</name>
</gene>
<evidence type="ECO:0000259" key="10">
    <source>
        <dbReference type="Pfam" id="PF00441"/>
    </source>
</evidence>
<dbReference type="STRING" id="329884.A0A4U0X8V4"/>
<proteinExistence type="inferred from homology"/>
<evidence type="ECO:0000313" key="14">
    <source>
        <dbReference type="EMBL" id="TKA72026.1"/>
    </source>
</evidence>
<name>A0A4U0X8V4_9PEZI</name>
<comment type="similarity">
    <text evidence="3 8">Belongs to the acyl-CoA dehydrogenase family.</text>
</comment>
<feature type="domain" description="Acyl-CoA dehydrogenase/oxidase C-terminal" evidence="10">
    <location>
        <begin position="461"/>
        <end position="613"/>
    </location>
</feature>
<comment type="caution">
    <text evidence="14">The sequence shown here is derived from an EMBL/GenBank/DDBJ whole genome shotgun (WGS) entry which is preliminary data.</text>
</comment>
<evidence type="ECO:0000256" key="9">
    <source>
        <dbReference type="SAM" id="MobiDB-lite"/>
    </source>
</evidence>
<dbReference type="GO" id="GO:0033539">
    <property type="term" value="P:fatty acid beta-oxidation using acyl-CoA dehydrogenase"/>
    <property type="evidence" value="ECO:0007669"/>
    <property type="project" value="TreeGrafter"/>
</dbReference>
<dbReference type="InterPro" id="IPR009100">
    <property type="entry name" value="AcylCoA_DH/oxidase_NM_dom_sf"/>
</dbReference>
<dbReference type="Pfam" id="PF10187">
    <property type="entry name" value="FAM192A_Fyv6_N"/>
    <property type="match status" value="1"/>
</dbReference>
<dbReference type="GO" id="GO:0003995">
    <property type="term" value="F:acyl-CoA dehydrogenase activity"/>
    <property type="evidence" value="ECO:0007669"/>
    <property type="project" value="TreeGrafter"/>
</dbReference>
<dbReference type="InterPro" id="IPR046373">
    <property type="entry name" value="Acyl-CoA_Oxase/DH_mid-dom_sf"/>
</dbReference>